<feature type="domain" description="Integrator complex subunit 1 R4" evidence="4">
    <location>
        <begin position="1660"/>
        <end position="1761"/>
    </location>
</feature>
<dbReference type="InterPro" id="IPR053965">
    <property type="entry name" value="INTS1_R4"/>
</dbReference>
<evidence type="ECO:0000313" key="7">
    <source>
        <dbReference type="Proteomes" id="UP001181693"/>
    </source>
</evidence>
<evidence type="ECO:0008006" key="8">
    <source>
        <dbReference type="Google" id="ProtNLM"/>
    </source>
</evidence>
<feature type="region of interest" description="Disordered" evidence="1">
    <location>
        <begin position="533"/>
        <end position="558"/>
    </location>
</feature>
<keyword evidence="7" id="KW-1185">Reference proteome</keyword>
<evidence type="ECO:0000259" key="3">
    <source>
        <dbReference type="Pfam" id="PF22927"/>
    </source>
</evidence>
<evidence type="ECO:0000256" key="1">
    <source>
        <dbReference type="SAM" id="MobiDB-lite"/>
    </source>
</evidence>
<dbReference type="GO" id="GO:0034474">
    <property type="term" value="P:U2 snRNA 3'-end processing"/>
    <property type="evidence" value="ECO:0007669"/>
    <property type="project" value="InterPro"/>
</dbReference>
<name>A0AAV3AC32_PYXAD</name>
<proteinExistence type="predicted"/>
<dbReference type="Proteomes" id="UP001181693">
    <property type="component" value="Unassembled WGS sequence"/>
</dbReference>
<evidence type="ECO:0000259" key="2">
    <source>
        <dbReference type="Pfam" id="PF12432"/>
    </source>
</evidence>
<dbReference type="InterPro" id="IPR053964">
    <property type="entry name" value="INT1_R3"/>
</dbReference>
<evidence type="ECO:0000259" key="5">
    <source>
        <dbReference type="Pfam" id="PF22929"/>
    </source>
</evidence>
<organism evidence="6 7">
    <name type="scientific">Pyxicephalus adspersus</name>
    <name type="common">African bullfrog</name>
    <dbReference type="NCBI Taxonomy" id="30357"/>
    <lineage>
        <taxon>Eukaryota</taxon>
        <taxon>Metazoa</taxon>
        <taxon>Chordata</taxon>
        <taxon>Craniata</taxon>
        <taxon>Vertebrata</taxon>
        <taxon>Euteleostomi</taxon>
        <taxon>Amphibia</taxon>
        <taxon>Batrachia</taxon>
        <taxon>Anura</taxon>
        <taxon>Neobatrachia</taxon>
        <taxon>Ranoidea</taxon>
        <taxon>Pyxicephalidae</taxon>
        <taxon>Pyxicephalinae</taxon>
        <taxon>Pyxicephalus</taxon>
    </lineage>
</organism>
<dbReference type="PANTHER" id="PTHR21224">
    <property type="entry name" value="INTEGRATOR COMPLEX SUBUNIT 1"/>
    <property type="match status" value="1"/>
</dbReference>
<dbReference type="InterPro" id="IPR022145">
    <property type="entry name" value="INTS1_RPB2-bd"/>
</dbReference>
<gene>
    <name evidence="6" type="ORF">GDO54_015285</name>
</gene>
<evidence type="ECO:0000313" key="6">
    <source>
        <dbReference type="EMBL" id="DBA19448.1"/>
    </source>
</evidence>
<feature type="domain" description="Integrator complex subunit 1 INTS2-binding" evidence="5">
    <location>
        <begin position="582"/>
        <end position="915"/>
    </location>
</feature>
<dbReference type="EMBL" id="DYDO01000008">
    <property type="protein sequence ID" value="DBA19448.1"/>
    <property type="molecule type" value="Genomic_DNA"/>
</dbReference>
<accession>A0AAV3AC32</accession>
<dbReference type="GO" id="GO:0032039">
    <property type="term" value="C:integrator complex"/>
    <property type="evidence" value="ECO:0007669"/>
    <property type="project" value="InterPro"/>
</dbReference>
<dbReference type="Pfam" id="PF22928">
    <property type="entry name" value="INTS1_R4"/>
    <property type="match status" value="1"/>
</dbReference>
<protein>
    <recommendedName>
        <fullName evidence="8">Integrator complex subunit 1</fullName>
    </recommendedName>
</protein>
<dbReference type="InterPro" id="IPR038902">
    <property type="entry name" value="INTS1"/>
</dbReference>
<comment type="caution">
    <text evidence="6">The sequence shown here is derived from an EMBL/GenBank/DDBJ whole genome shotgun (WGS) entry which is preliminary data.</text>
</comment>
<dbReference type="PANTHER" id="PTHR21224:SF1">
    <property type="entry name" value="INTEGRATOR COMPLEX SUBUNIT 1"/>
    <property type="match status" value="1"/>
</dbReference>
<evidence type="ECO:0000259" key="4">
    <source>
        <dbReference type="Pfam" id="PF22928"/>
    </source>
</evidence>
<feature type="domain" description="Integrator complex subunit 1 R3" evidence="3">
    <location>
        <begin position="1446"/>
        <end position="1602"/>
    </location>
</feature>
<dbReference type="Pfam" id="PF22927">
    <property type="entry name" value="INT1_R3"/>
    <property type="match status" value="1"/>
</dbReference>
<sequence>MSVCMNCNTHGSEDMEVISNLIKIRLKPKVLLNHYMLAVRELLNAHRDNLGTMVKFVIFNELSNARNPNNMQILYTVLQHSSELAPKFLAMVFQDLLTNKEDYLRASRALLREIIKQTKHEINFQAFCLGLMQERKEAQYADMEFKERFVIHITDLLAVSMMLGITVQVKEAGIAWDKGEKKSLEVLRSFQNQIAAIQRDAVWWLHTVVPSISKLSPKDYVHCLHKVLFTEQPETYYKWDNWPPESDRNFFLRLCSEVPLLEDTLMRILVIGLSRELPLGPADAMELADHLVKRAAAVQADDLEVLRIERIQLLDAVLNLCTYHHPENIQLPPGYQPPNLAISTLYWKAWPLLLVVAAFNPENIGLAAWEEYPTLKMLMEMVMTNNYSYPPCTVTDEETRTEIINRELQISQREKQEILAFESHLAAASTKQTITESNSLLLSQLTSLDPQGPPRRPPPNAIEQIKSLNQSLRLGHLLCRSRNPDFLLNIIQRQASSQSMPWLADLVQSSEGSLDVLPVQCLCEFLLHDAADESGTGEDDEENETKEQRAKKQQRQQKQRQLLRRLQDLLLGPKADEQTTCEVLDYFLRRLSSPQVSSRVLAMKGLSMVLTAGALQDGEEKDQPMDEDSTDSELIPGYQWLLRDLPKLPLFDSVKGTTATALQQAIHMETDLRTISAYLVYLSQHAPVEDQGQHNELALDVARLTVERSTIMNHLFSKLSYCHESNAVLSALLSIFSRYVRRMRKSKEGDEVYSWSESQDQVFLRWVTGETATMHILVVHAIVILLTLGPPRGHNDFFLLLDIWFPEKKPLPTAFLVDTSEEALLLPDWLKLRMIRSEVPRLVDAALQDLEPQQLLLFVQSFGIPVSSMSKLLQYLDQAVSHEPQALEQNIMDKNYMAHLVEVQHERGATGGQTFHSLLTASIPPRQDIADVVKRKPSSETPQGQVRPRGLTQIPVLGPEDDLAGMFLQLFPLNPDPRWQNFNPRPISLALQQALGQELARIRQGNTRELTGIAVRLLQAVAALLSSPHSGALVLAMQRNHFISCPLMRQLYQYQRCVPQDTAFSSLFFKVLMQMLQWLDNPGVEEGPLRALLKSFAAQYSSKHRISDVRGGFLHLAEALAFRQEPDVINSTLCAIITTLKSGDKCNVEPELISKVLQGLIEAKSPYLEEFLTVLLSVTVETTSRFPGTGPAAVVTSLLLQEREETPIKKEVGSTEAARANPSSGLLIDWLDLLDPEVISTCPDLQQKLLFSWNKVKGSTGPQPLSFRPYLLALLTHQSNWSTLHQCISILLSKHREQRFDPSASLDFLWACVHIPRIWQGRDQRTPQKGREEFVLHLKASELICLVDLIITEAETRSQAPDEACFPLIQSRLPLLINCCHGNQENIRKVTEHLTNCVKRWGNSSLGKHCRDFLLQLYLQLPELITPVPEILLTSEGATDSSTCKMDGLIHRFITLLAETTDAKDSRMADANMACRKLAVAHPLLLLRHLPMIAVLLHGRVHLNFHEFRQQNHLTFFTHVLGILELLQPQVFHSEHQEALWDCLLSFIKLLQNYRKYSRHLAGFMSKFVQLIHKYITCDAQAAVSFLQKHSDPLHALSSENNDFTMLKSLLAGLSLPNRGGTLEKSQDEEKEDESAAGSLPLVSVSMFTPLTATEMAPYLKRISRSHTVEDILQTLSDIDEMSVRRPEILAFFASDFQRLMSSTEETCRNLAFGLALRSIQCNPSIAADFLPTFMYCRGSRDSEVVQTALNNLAGYILLCQEHASVLLHRAFLVGMYGQMDTSPQISEALKVLHMDAIVRETRD</sequence>
<feature type="domain" description="Integrator complex subunit 1 RPB2-binding" evidence="2">
    <location>
        <begin position="1"/>
        <end position="90"/>
    </location>
</feature>
<dbReference type="Pfam" id="PF22929">
    <property type="entry name" value="INTS1_INTS2-bd"/>
    <property type="match status" value="1"/>
</dbReference>
<feature type="compositionally biased region" description="Acidic residues" evidence="1">
    <location>
        <begin position="535"/>
        <end position="544"/>
    </location>
</feature>
<reference evidence="6" key="1">
    <citation type="thesis" date="2020" institute="ProQuest LLC" country="789 East Eisenhower Parkway, Ann Arbor, MI, USA">
        <title>Comparative Genomics and Chromosome Evolution.</title>
        <authorList>
            <person name="Mudd A.B."/>
        </authorList>
    </citation>
    <scope>NUCLEOTIDE SEQUENCE</scope>
    <source>
        <strain evidence="6">1538</strain>
        <tissue evidence="6">Blood</tissue>
    </source>
</reference>
<dbReference type="InterPro" id="IPR053966">
    <property type="entry name" value="INTS1_INTS2-bd"/>
</dbReference>
<dbReference type="Pfam" id="PF12432">
    <property type="entry name" value="INTS1_RP2B-bd"/>
    <property type="match status" value="1"/>
</dbReference>